<keyword evidence="5 7" id="KW-0547">Nucleotide-binding</keyword>
<keyword evidence="7 8" id="KW-0961">Cell wall biogenesis/degradation</keyword>
<dbReference type="Gene3D" id="3.40.1190.10">
    <property type="entry name" value="Mur-like, catalytic domain"/>
    <property type="match status" value="1"/>
</dbReference>
<dbReference type="UniPathway" id="UPA00219"/>
<keyword evidence="7 8" id="KW-0132">Cell division</keyword>
<keyword evidence="3 7" id="KW-0963">Cytoplasm</keyword>
<sequence length="499" mass="53284">MADTTRVEALTSWHHDWSGLTVAVLGLGVTGFSVADTLVELGCNVTVIAAGADPEREQLLQVIGSGFVRAEGNDEQLKHLNALDADLVIVSPGYRPDHPLTTWATDNGITVWGDIQLSWRLRDKVGKPADWIVVTGTNGKTTTTQLAAHMLLAGGLRVAPVGNIGVPVLDALRDPAGYDVLVVELSSFQLARLGHIEPYSSVCLNIAPDHLDWHGSLEQYIADKANIYENTKHACVYNRADPVTERMVEGADVQEGARAISFGLDTPQVSGFGIVDGILCDRAFLDDRRSSALEITTIEHLRSLGLDAPHIVQNILAAAALARSRGVTPEQIAAALDGFGLDKHRVERVAVHNEIAWIDDSKATNTHAASASLRSFPSIVWIVGGLLKGVDVDEFVSGHTDRLRGVIVIGADRSELTAAFARHAPDVPLFEVTPSETKSVMASVVEYAATIAQPGDTVLLAPAAASMDQFTNYGDRGNKFAEAVREYVGGEADGNSASQ</sequence>
<protein>
    <recommendedName>
        <fullName evidence="7 8">UDP-N-acetylmuramoylalanine--D-glutamate ligase</fullName>
        <ecNumber evidence="7 8">6.3.2.9</ecNumber>
    </recommendedName>
    <alternativeName>
        <fullName evidence="7">D-glutamic acid-adding enzyme</fullName>
    </alternativeName>
    <alternativeName>
        <fullName evidence="7">UDP-N-acetylmuramoyl-L-alanyl-D-glutamate synthetase</fullName>
    </alternativeName>
</protein>
<keyword evidence="6 7" id="KW-0067">ATP-binding</keyword>
<evidence type="ECO:0000259" key="10">
    <source>
        <dbReference type="Pfam" id="PF08245"/>
    </source>
</evidence>
<dbReference type="PANTHER" id="PTHR43692:SF1">
    <property type="entry name" value="UDP-N-ACETYLMURAMOYLALANINE--D-GLUTAMATE LIGASE"/>
    <property type="match status" value="1"/>
</dbReference>
<dbReference type="InterPro" id="IPR036565">
    <property type="entry name" value="Mur-like_cat_sf"/>
</dbReference>
<dbReference type="SUPFAM" id="SSF51984">
    <property type="entry name" value="MurCD N-terminal domain"/>
    <property type="match status" value="1"/>
</dbReference>
<dbReference type="RefSeq" id="WP_167148419.1">
    <property type="nucleotide sequence ID" value="NZ_JAAMOX010000001.1"/>
</dbReference>
<name>A0A7X5TS54_9MICO</name>
<dbReference type="SUPFAM" id="SSF53623">
    <property type="entry name" value="MurD-like peptide ligases, catalytic domain"/>
    <property type="match status" value="1"/>
</dbReference>
<dbReference type="EC" id="6.3.2.9" evidence="7 8"/>
<reference evidence="11 12" key="1">
    <citation type="submission" date="2020-02" db="EMBL/GenBank/DDBJ databases">
        <title>Sequencing the genomes of 1000 actinobacteria strains.</title>
        <authorList>
            <person name="Klenk H.-P."/>
        </authorList>
    </citation>
    <scope>NUCLEOTIDE SEQUENCE [LARGE SCALE GENOMIC DNA]</scope>
    <source>
        <strain evidence="11 12">DSM 27960</strain>
    </source>
</reference>
<evidence type="ECO:0000256" key="4">
    <source>
        <dbReference type="ARBA" id="ARBA00022598"/>
    </source>
</evidence>
<dbReference type="GO" id="GO:0008764">
    <property type="term" value="F:UDP-N-acetylmuramoylalanine-D-glutamate ligase activity"/>
    <property type="evidence" value="ECO:0007669"/>
    <property type="project" value="UniProtKB-UniRule"/>
</dbReference>
<dbReference type="Gene3D" id="3.40.50.720">
    <property type="entry name" value="NAD(P)-binding Rossmann-like Domain"/>
    <property type="match status" value="1"/>
</dbReference>
<evidence type="ECO:0000256" key="6">
    <source>
        <dbReference type="ARBA" id="ARBA00022840"/>
    </source>
</evidence>
<comment type="caution">
    <text evidence="11">The sequence shown here is derived from an EMBL/GenBank/DDBJ whole genome shotgun (WGS) entry which is preliminary data.</text>
</comment>
<evidence type="ECO:0000256" key="7">
    <source>
        <dbReference type="HAMAP-Rule" id="MF_00639"/>
    </source>
</evidence>
<comment type="similarity">
    <text evidence="7">Belongs to the MurCDEF family.</text>
</comment>
<dbReference type="EMBL" id="JAAMOX010000001">
    <property type="protein sequence ID" value="NIH53091.1"/>
    <property type="molecule type" value="Genomic_DNA"/>
</dbReference>
<feature type="domain" description="Mur ligase C-terminal" evidence="9">
    <location>
        <begin position="344"/>
        <end position="463"/>
    </location>
</feature>
<comment type="function">
    <text evidence="7 8">Cell wall formation. Catalyzes the addition of glutamate to the nucleotide precursor UDP-N-acetylmuramoyl-L-alanine (UMA).</text>
</comment>
<evidence type="ECO:0000256" key="3">
    <source>
        <dbReference type="ARBA" id="ARBA00022490"/>
    </source>
</evidence>
<keyword evidence="7 8" id="KW-0131">Cell cycle</keyword>
<dbReference type="InterPro" id="IPR004101">
    <property type="entry name" value="Mur_ligase_C"/>
</dbReference>
<keyword evidence="7 8" id="KW-0573">Peptidoglycan synthesis</keyword>
<keyword evidence="4 7" id="KW-0436">Ligase</keyword>
<evidence type="ECO:0000256" key="5">
    <source>
        <dbReference type="ARBA" id="ARBA00022741"/>
    </source>
</evidence>
<evidence type="ECO:0000256" key="2">
    <source>
        <dbReference type="ARBA" id="ARBA00004752"/>
    </source>
</evidence>
<dbReference type="Pfam" id="PF21799">
    <property type="entry name" value="MurD-like_N"/>
    <property type="match status" value="1"/>
</dbReference>
<dbReference type="InterPro" id="IPR005762">
    <property type="entry name" value="MurD"/>
</dbReference>
<evidence type="ECO:0000313" key="12">
    <source>
        <dbReference type="Proteomes" id="UP000541033"/>
    </source>
</evidence>
<dbReference type="Gene3D" id="3.90.190.20">
    <property type="entry name" value="Mur ligase, C-terminal domain"/>
    <property type="match status" value="1"/>
</dbReference>
<accession>A0A7X5TS54</accession>
<evidence type="ECO:0000256" key="8">
    <source>
        <dbReference type="RuleBase" id="RU003664"/>
    </source>
</evidence>
<dbReference type="Proteomes" id="UP000541033">
    <property type="component" value="Unassembled WGS sequence"/>
</dbReference>
<comment type="catalytic activity">
    <reaction evidence="7 8">
        <text>UDP-N-acetyl-alpha-D-muramoyl-L-alanine + D-glutamate + ATP = UDP-N-acetyl-alpha-D-muramoyl-L-alanyl-D-glutamate + ADP + phosphate + H(+)</text>
        <dbReference type="Rhea" id="RHEA:16429"/>
        <dbReference type="ChEBI" id="CHEBI:15378"/>
        <dbReference type="ChEBI" id="CHEBI:29986"/>
        <dbReference type="ChEBI" id="CHEBI:30616"/>
        <dbReference type="ChEBI" id="CHEBI:43474"/>
        <dbReference type="ChEBI" id="CHEBI:83898"/>
        <dbReference type="ChEBI" id="CHEBI:83900"/>
        <dbReference type="ChEBI" id="CHEBI:456216"/>
        <dbReference type="EC" id="6.3.2.9"/>
    </reaction>
</comment>
<dbReference type="NCBIfam" id="TIGR01087">
    <property type="entry name" value="murD"/>
    <property type="match status" value="1"/>
</dbReference>
<dbReference type="GO" id="GO:0005524">
    <property type="term" value="F:ATP binding"/>
    <property type="evidence" value="ECO:0007669"/>
    <property type="project" value="UniProtKB-UniRule"/>
</dbReference>
<dbReference type="PANTHER" id="PTHR43692">
    <property type="entry name" value="UDP-N-ACETYLMURAMOYLALANINE--D-GLUTAMATE LIGASE"/>
    <property type="match status" value="1"/>
</dbReference>
<dbReference type="SUPFAM" id="SSF53244">
    <property type="entry name" value="MurD-like peptide ligases, peptide-binding domain"/>
    <property type="match status" value="1"/>
</dbReference>
<keyword evidence="7 8" id="KW-0133">Cell shape</keyword>
<dbReference type="GO" id="GO:0005737">
    <property type="term" value="C:cytoplasm"/>
    <property type="evidence" value="ECO:0007669"/>
    <property type="project" value="UniProtKB-SubCell"/>
</dbReference>
<feature type="domain" description="Mur ligase central" evidence="10">
    <location>
        <begin position="134"/>
        <end position="322"/>
    </location>
</feature>
<keyword evidence="12" id="KW-1185">Reference proteome</keyword>
<organism evidence="11 12">
    <name type="scientific">Lysinibacter cavernae</name>
    <dbReference type="NCBI Taxonomy" id="1640652"/>
    <lineage>
        <taxon>Bacteria</taxon>
        <taxon>Bacillati</taxon>
        <taxon>Actinomycetota</taxon>
        <taxon>Actinomycetes</taxon>
        <taxon>Micrococcales</taxon>
        <taxon>Microbacteriaceae</taxon>
        <taxon>Lysinibacter</taxon>
    </lineage>
</organism>
<dbReference type="Pfam" id="PF02875">
    <property type="entry name" value="Mur_ligase_C"/>
    <property type="match status" value="1"/>
</dbReference>
<dbReference type="GO" id="GO:0008360">
    <property type="term" value="P:regulation of cell shape"/>
    <property type="evidence" value="ECO:0007669"/>
    <property type="project" value="UniProtKB-KW"/>
</dbReference>
<dbReference type="Pfam" id="PF08245">
    <property type="entry name" value="Mur_ligase_M"/>
    <property type="match status" value="1"/>
</dbReference>
<comment type="subcellular location">
    <subcellularLocation>
        <location evidence="1 7 8">Cytoplasm</location>
    </subcellularLocation>
</comment>
<dbReference type="AlphaFoldDB" id="A0A7X5TS54"/>
<dbReference type="HAMAP" id="MF_00639">
    <property type="entry name" value="MurD"/>
    <property type="match status" value="1"/>
</dbReference>
<dbReference type="InterPro" id="IPR036615">
    <property type="entry name" value="Mur_ligase_C_dom_sf"/>
</dbReference>
<evidence type="ECO:0000313" key="11">
    <source>
        <dbReference type="EMBL" id="NIH53091.1"/>
    </source>
</evidence>
<feature type="binding site" evidence="7">
    <location>
        <begin position="136"/>
        <end position="142"/>
    </location>
    <ligand>
        <name>ATP</name>
        <dbReference type="ChEBI" id="CHEBI:30616"/>
    </ligand>
</feature>
<gene>
    <name evidence="7" type="primary">murD</name>
    <name evidence="11" type="ORF">FHX76_000959</name>
</gene>
<proteinExistence type="inferred from homology"/>
<comment type="pathway">
    <text evidence="2 7 8">Cell wall biogenesis; peptidoglycan biosynthesis.</text>
</comment>
<dbReference type="GO" id="GO:0009252">
    <property type="term" value="P:peptidoglycan biosynthetic process"/>
    <property type="evidence" value="ECO:0007669"/>
    <property type="project" value="UniProtKB-UniRule"/>
</dbReference>
<dbReference type="InterPro" id="IPR013221">
    <property type="entry name" value="Mur_ligase_cen"/>
</dbReference>
<evidence type="ECO:0000256" key="1">
    <source>
        <dbReference type="ARBA" id="ARBA00004496"/>
    </source>
</evidence>
<dbReference type="GO" id="GO:0051301">
    <property type="term" value="P:cell division"/>
    <property type="evidence" value="ECO:0007669"/>
    <property type="project" value="UniProtKB-KW"/>
</dbReference>
<dbReference type="GO" id="GO:0071555">
    <property type="term" value="P:cell wall organization"/>
    <property type="evidence" value="ECO:0007669"/>
    <property type="project" value="UniProtKB-KW"/>
</dbReference>
<evidence type="ECO:0000259" key="9">
    <source>
        <dbReference type="Pfam" id="PF02875"/>
    </source>
</evidence>